<keyword evidence="2" id="KW-0418">Kinase</keyword>
<name>A0A086JBI8_TOXGO</name>
<comment type="caution">
    <text evidence="2">The sequence shown here is derived from an EMBL/GenBank/DDBJ whole genome shotgun (WGS) entry which is preliminary data.</text>
</comment>
<dbReference type="AlphaFoldDB" id="A0A086JBI8"/>
<dbReference type="VEuPathDB" id="ToxoDB:TGDOM2_316700"/>
<feature type="region of interest" description="Disordered" evidence="1">
    <location>
        <begin position="256"/>
        <end position="283"/>
    </location>
</feature>
<dbReference type="Proteomes" id="UP000028837">
    <property type="component" value="Unassembled WGS sequence"/>
</dbReference>
<evidence type="ECO:0000313" key="3">
    <source>
        <dbReference type="Proteomes" id="UP000028837"/>
    </source>
</evidence>
<feature type="region of interest" description="Disordered" evidence="1">
    <location>
        <begin position="369"/>
        <end position="398"/>
    </location>
</feature>
<dbReference type="InterPro" id="IPR027417">
    <property type="entry name" value="P-loop_NTPase"/>
</dbReference>
<organism evidence="2 3">
    <name type="scientific">Toxoplasma gondii GAB2-2007-GAL-DOM2</name>
    <dbReference type="NCBI Taxonomy" id="1130820"/>
    <lineage>
        <taxon>Eukaryota</taxon>
        <taxon>Sar</taxon>
        <taxon>Alveolata</taxon>
        <taxon>Apicomplexa</taxon>
        <taxon>Conoidasida</taxon>
        <taxon>Coccidia</taxon>
        <taxon>Eucoccidiorida</taxon>
        <taxon>Eimeriorina</taxon>
        <taxon>Sarcocystidae</taxon>
        <taxon>Toxoplasma</taxon>
    </lineage>
</organism>
<dbReference type="Gene3D" id="3.40.50.300">
    <property type="entry name" value="P-loop containing nucleotide triphosphate hydrolases"/>
    <property type="match status" value="1"/>
</dbReference>
<evidence type="ECO:0000313" key="2">
    <source>
        <dbReference type="EMBL" id="KFG29506.1"/>
    </source>
</evidence>
<keyword evidence="2" id="KW-0808">Transferase</keyword>
<dbReference type="EMBL" id="AHZU02001722">
    <property type="protein sequence ID" value="KFG29506.1"/>
    <property type="molecule type" value="Genomic_DNA"/>
</dbReference>
<reference evidence="2 3" key="1">
    <citation type="submission" date="2014-02" db="EMBL/GenBank/DDBJ databases">
        <authorList>
            <person name="Sibley D."/>
            <person name="Venepally P."/>
            <person name="Karamycheva S."/>
            <person name="Hadjithomas M."/>
            <person name="Khan A."/>
            <person name="Brunk B."/>
            <person name="Roos D."/>
            <person name="Caler E."/>
            <person name="Lorenzi H."/>
        </authorList>
    </citation>
    <scope>NUCLEOTIDE SEQUENCE [LARGE SCALE GENOMIC DNA]</scope>
    <source>
        <strain evidence="2 3">GAB2-2007-GAL-DOM2</strain>
    </source>
</reference>
<dbReference type="SUPFAM" id="SSF52540">
    <property type="entry name" value="P-loop containing nucleoside triphosphate hydrolases"/>
    <property type="match status" value="1"/>
</dbReference>
<evidence type="ECO:0000256" key="1">
    <source>
        <dbReference type="SAM" id="MobiDB-lite"/>
    </source>
</evidence>
<sequence length="606" mass="65067">MYSGTGFSPSVSPFRAPPSAPLNFPCHVSRLPCSDITKIASFTLDKLLEAHGGDKAALYSVSASPFSSNCPERNTNPECFCWSQACPHRAAAAASTHPLPLHPELPFDASPFRDKSSLGAGTALHTAAAGASVPHFARCTYTPLVTCQSGAAAACAPRSAVVESLFPLPQRELCPGNKSSRQTSSLTTFSGLCDAEHPADCAGLGAAAPQRVPGNWSAPNCGAGRRNGRNFHTGNLSHDPCGEAAPLHVVGERRGACAGDASADQDSEDPLSLHFSSQTHSGARHLTLSEERGPVGTRAKSHGHSRFLVAVGGIPGSGKSTFGGRLAAEIKRLWSERRKQWEEERRCAALASPVKPVFSAESATEQEEQNCFSSPCQEVEGDGARTAEASASETGGRDTSVKPCDCAEILDGAREKAKQEKDICVAIGMDGFHLTREQLSQFPDPAEAFRRRGAAWTFDMPAFWRTLHDVKYSPDRSISLPTFDHSTKDPVPDGIIISPETKIVIVEGLYLCLSENEQEKEETVASLETPKRCWFNQDDNLFDVQLFLHTPLEEAGNRVVKRHLASGICDTETEAVERWNDNDAVNAAFILSHVDTAHLNAAITQD</sequence>
<dbReference type="EC" id="2.7.1.48" evidence="2"/>
<accession>A0A086JBI8</accession>
<proteinExistence type="predicted"/>
<dbReference type="PANTHER" id="PTHR10285">
    <property type="entry name" value="URIDINE KINASE"/>
    <property type="match status" value="1"/>
</dbReference>
<protein>
    <submittedName>
        <fullName evidence="2">Uridine kinase</fullName>
        <ecNumber evidence="2">2.7.1.48</ecNumber>
    </submittedName>
</protein>
<dbReference type="GO" id="GO:0004849">
    <property type="term" value="F:uridine kinase activity"/>
    <property type="evidence" value="ECO:0007669"/>
    <property type="project" value="UniProtKB-EC"/>
</dbReference>
<gene>
    <name evidence="2" type="ORF">TGDOM2_316700</name>
</gene>
<dbReference type="OrthoDB" id="333747at2759"/>